<reference evidence="1 2" key="1">
    <citation type="submission" date="2020-07" db="EMBL/GenBank/DDBJ databases">
        <title>Sequencing the genomes of 1000 actinobacteria strains.</title>
        <authorList>
            <person name="Klenk H.-P."/>
        </authorList>
    </citation>
    <scope>NUCLEOTIDE SEQUENCE [LARGE SCALE GENOMIC DNA]</scope>
    <source>
        <strain evidence="1 2">DSM 22083</strain>
    </source>
</reference>
<sequence length="358" mass="38952">MITGRTAETRGTIMLLPHPRGPLSAAVTAAIRRPDESLIKVPDLPEPDVALHDPDFQLTLWVLYELHYRSFDDAPDAAEWSPVLLAVRGALETIFDIALERECAGPVDLLAAVPAEDFPDQLFALTESFDSPPVAEHVQRRATLDQVRELLLLRSIYQLKEADPHSFTIPRLTGAAKAGLVELQYDEYGDGRADRVHQDLFATALRGAGLDPGYGAYVDVVPAETLAISTVMSRFCLHRGRRGAAMGHLAAFEATSSVPSRRYAAGIRRVGLGDNVAQYFDEHVEADAVHEQLAVRGICAAMIKDEPGLQRDIALGAVACLAVDDLSARPLLAAWQDDRHLVDPPAPPRSLTEFATSS</sequence>
<dbReference type="InterPro" id="IPR016084">
    <property type="entry name" value="Haem_Oase-like_multi-hlx"/>
</dbReference>
<protein>
    <recommendedName>
        <fullName evidence="3">Iron-containing redox enzyme</fullName>
    </recommendedName>
</protein>
<keyword evidence="2" id="KW-1185">Reference proteome</keyword>
<dbReference type="SUPFAM" id="SSF48613">
    <property type="entry name" value="Heme oxygenase-like"/>
    <property type="match status" value="1"/>
</dbReference>
<dbReference type="AlphaFoldDB" id="A0A7Y9I3S6"/>
<accession>A0A7Y9I3S6</accession>
<dbReference type="Proteomes" id="UP000569914">
    <property type="component" value="Unassembled WGS sequence"/>
</dbReference>
<comment type="caution">
    <text evidence="1">The sequence shown here is derived from an EMBL/GenBank/DDBJ whole genome shotgun (WGS) entry which is preliminary data.</text>
</comment>
<evidence type="ECO:0000313" key="1">
    <source>
        <dbReference type="EMBL" id="NYE69445.1"/>
    </source>
</evidence>
<evidence type="ECO:0000313" key="2">
    <source>
        <dbReference type="Proteomes" id="UP000569914"/>
    </source>
</evidence>
<organism evidence="1 2">
    <name type="scientific">Microlunatus parietis</name>
    <dbReference type="NCBI Taxonomy" id="682979"/>
    <lineage>
        <taxon>Bacteria</taxon>
        <taxon>Bacillati</taxon>
        <taxon>Actinomycetota</taxon>
        <taxon>Actinomycetes</taxon>
        <taxon>Propionibacteriales</taxon>
        <taxon>Propionibacteriaceae</taxon>
        <taxon>Microlunatus</taxon>
    </lineage>
</organism>
<name>A0A7Y9I3S6_9ACTN</name>
<dbReference type="RefSeq" id="WP_246322250.1">
    <property type="nucleotide sequence ID" value="NZ_JACCBU010000001.1"/>
</dbReference>
<proteinExistence type="predicted"/>
<dbReference type="Gene3D" id="1.20.910.10">
    <property type="entry name" value="Heme oxygenase-like"/>
    <property type="match status" value="1"/>
</dbReference>
<dbReference type="SMART" id="SM01236">
    <property type="entry name" value="Haem_oxygenase_2"/>
    <property type="match status" value="1"/>
</dbReference>
<evidence type="ECO:0008006" key="3">
    <source>
        <dbReference type="Google" id="ProtNLM"/>
    </source>
</evidence>
<gene>
    <name evidence="1" type="ORF">BKA15_000774</name>
</gene>
<dbReference type="Pfam" id="PF14518">
    <property type="entry name" value="Haem_oxygenas_2"/>
    <property type="match status" value="1"/>
</dbReference>
<dbReference type="EMBL" id="JACCBU010000001">
    <property type="protein sequence ID" value="NYE69445.1"/>
    <property type="molecule type" value="Genomic_DNA"/>
</dbReference>